<evidence type="ECO:0000256" key="9">
    <source>
        <dbReference type="PIRSR" id="PIRSR500134-2"/>
    </source>
</evidence>
<dbReference type="InterPro" id="IPR036220">
    <property type="entry name" value="UDP-Glc/GDP-Man_DH_C_sf"/>
</dbReference>
<dbReference type="InterPro" id="IPR001732">
    <property type="entry name" value="UDP-Glc/GDP-Man_DH_N"/>
</dbReference>
<dbReference type="PIRSF" id="PIRSF500134">
    <property type="entry name" value="UDPglc_DH_bac"/>
    <property type="match status" value="1"/>
</dbReference>
<dbReference type="InterPro" id="IPR028357">
    <property type="entry name" value="UDPglc_DH_bac"/>
</dbReference>
<dbReference type="InterPro" id="IPR008927">
    <property type="entry name" value="6-PGluconate_DH-like_C_sf"/>
</dbReference>
<dbReference type="SUPFAM" id="SSF51735">
    <property type="entry name" value="NAD(P)-binding Rossmann-fold domains"/>
    <property type="match status" value="1"/>
</dbReference>
<keyword evidence="4 7" id="KW-0560">Oxidoreductase</keyword>
<feature type="domain" description="UDP-glucose/GDP-mannose dehydrogenase C-terminal" evidence="11">
    <location>
        <begin position="300"/>
        <end position="387"/>
    </location>
</feature>
<dbReference type="AlphaFoldDB" id="A0A241NJG2"/>
<dbReference type="Gene3D" id="1.10.1040.10">
    <property type="entry name" value="N-(1-d-carboxylethyl)-l-norvaline Dehydrogenase, domain 2"/>
    <property type="match status" value="1"/>
</dbReference>
<dbReference type="InterPro" id="IPR014027">
    <property type="entry name" value="UDP-Glc/GDP-Man_DH_C"/>
</dbReference>
<dbReference type="InterPro" id="IPR036291">
    <property type="entry name" value="NAD(P)-bd_dom_sf"/>
</dbReference>
<proteinExistence type="inferred from homology"/>
<protein>
    <recommendedName>
        <fullName evidence="3 7">UDP-glucose 6-dehydrogenase</fullName>
        <ecNumber evidence="3 7">1.1.1.22</ecNumber>
    </recommendedName>
</protein>
<evidence type="ECO:0000256" key="5">
    <source>
        <dbReference type="ARBA" id="ARBA00023027"/>
    </source>
</evidence>
<feature type="binding site" evidence="9">
    <location>
        <position position="197"/>
    </location>
    <ligand>
        <name>substrate</name>
    </ligand>
</feature>
<dbReference type="SMART" id="SM00984">
    <property type="entry name" value="UDPG_MGDP_dh_C"/>
    <property type="match status" value="1"/>
</dbReference>
<dbReference type="Proteomes" id="UP000722957">
    <property type="component" value="Unassembled WGS sequence"/>
</dbReference>
<accession>A0A241NJG2</accession>
<evidence type="ECO:0000313" key="13">
    <source>
        <dbReference type="Proteomes" id="UP000722957"/>
    </source>
</evidence>
<keyword evidence="5 7" id="KW-0520">NAD</keyword>
<feature type="binding site" evidence="10">
    <location>
        <position position="314"/>
    </location>
    <ligand>
        <name>NAD(+)</name>
        <dbReference type="ChEBI" id="CHEBI:57540"/>
    </ligand>
</feature>
<name>A0A241NJG2_VIBAN</name>
<dbReference type="EC" id="1.1.1.22" evidence="3 7"/>
<comment type="caution">
    <text evidence="12">The sequence shown here is derived from an EMBL/GenBank/DDBJ whole genome shotgun (WGS) entry which is preliminary data.</text>
</comment>
<evidence type="ECO:0000256" key="2">
    <source>
        <dbReference type="ARBA" id="ARBA00006601"/>
    </source>
</evidence>
<sequence>MKITIAGTGYVGLSNAMLLAQHHDVMALDIIQQKIDLLNDKISPIVDNEIEHFLKEKPLNFYATTDKQQAYQEADFVIIATPTDYDPKTNYFNTSSVESVIQDVLAINPSAVMVIKSTVPVGFTQSVKEKYGCDNILFSPEFLREGKALYDNLHPSRIIVGERSERAKVFASLLVEGAVKEDIPVLFTDSTEAEAVKLFSNTYLAMRVAYFNELDTYAETHGLDSRQIIEGVGLDPRIGQHYNNPSFGYGGYCLPKDTKQLRANYQDVPNSIISAIVDANTTRKDFVADSILKRNPKTVGIYRLIMKSGSDNFRASSIQGIMKRIKAKGVEVVIYEPVLKEAEFFRSKVITDLEQFKAMSDVIVSNRMAQELFDVEEKVYTRDLFGSD</sequence>
<dbReference type="Gene3D" id="3.40.50.720">
    <property type="entry name" value="NAD(P)-binding Rossmann-like Domain"/>
    <property type="match status" value="2"/>
</dbReference>
<dbReference type="SUPFAM" id="SSF52413">
    <property type="entry name" value="UDP-glucose/GDP-mannose dehydrogenase C-terminal domain"/>
    <property type="match status" value="1"/>
</dbReference>
<dbReference type="FunFam" id="3.40.50.720:FF:000400">
    <property type="entry name" value="UDP-glucose 6-dehydrogenase"/>
    <property type="match status" value="1"/>
</dbReference>
<dbReference type="FunFam" id="3.40.50.720:FF:000297">
    <property type="entry name" value="UDP-glucose 6-dehydrogenase"/>
    <property type="match status" value="1"/>
</dbReference>
<evidence type="ECO:0000256" key="4">
    <source>
        <dbReference type="ARBA" id="ARBA00023002"/>
    </source>
</evidence>
<gene>
    <name evidence="12" type="ORF">EAY07_07395</name>
</gene>
<dbReference type="Pfam" id="PF03721">
    <property type="entry name" value="UDPG_MGDP_dh_N"/>
    <property type="match status" value="1"/>
</dbReference>
<dbReference type="PIRSF" id="PIRSF000124">
    <property type="entry name" value="UDPglc_GDPman_dh"/>
    <property type="match status" value="1"/>
</dbReference>
<reference evidence="12 13" key="1">
    <citation type="journal article" date="2021" name="PeerJ">
        <title>Analysis of 44 Vibrio anguillarum genomes reveals high genetic diversity.</title>
        <authorList>
            <person name="Hansen M.J."/>
            <person name="Dalsgaard I."/>
        </authorList>
    </citation>
    <scope>NUCLEOTIDE SEQUENCE [LARGE SCALE GENOMIC DNA]</scope>
    <source>
        <strain evidence="12 13">17-16730-2A</strain>
    </source>
</reference>
<comment type="pathway">
    <text evidence="1">Nucleotide-sugar biosynthesis; UDP-alpha-D-glucuronate biosynthesis; UDP-alpha-D-glucuronate from UDP-alpha-D-glucose: step 1/1.</text>
</comment>
<evidence type="ECO:0000256" key="1">
    <source>
        <dbReference type="ARBA" id="ARBA00004701"/>
    </source>
</evidence>
<dbReference type="SUPFAM" id="SSF48179">
    <property type="entry name" value="6-phosphogluconate dehydrogenase C-terminal domain-like"/>
    <property type="match status" value="1"/>
</dbReference>
<dbReference type="PANTHER" id="PTHR43750">
    <property type="entry name" value="UDP-GLUCOSE 6-DEHYDROGENASE TUAD"/>
    <property type="match status" value="1"/>
</dbReference>
<feature type="binding site" evidence="10">
    <location>
        <position position="118"/>
    </location>
    <ligand>
        <name>NAD(+)</name>
        <dbReference type="ChEBI" id="CHEBI:57540"/>
    </ligand>
</feature>
<evidence type="ECO:0000256" key="8">
    <source>
        <dbReference type="PIRSR" id="PIRSR500134-1"/>
    </source>
</evidence>
<dbReference type="GO" id="GO:0051287">
    <property type="term" value="F:NAD binding"/>
    <property type="evidence" value="ECO:0007669"/>
    <property type="project" value="InterPro"/>
</dbReference>
<feature type="binding site" evidence="9">
    <location>
        <position position="388"/>
    </location>
    <ligand>
        <name>substrate</name>
    </ligand>
</feature>
<dbReference type="EMBL" id="RDOM01000013">
    <property type="protein sequence ID" value="MBF4271873.1"/>
    <property type="molecule type" value="Genomic_DNA"/>
</dbReference>
<dbReference type="RefSeq" id="WP_013855791.1">
    <property type="nucleotide sequence ID" value="NZ_CP021980.1"/>
</dbReference>
<feature type="binding site" evidence="10">
    <location>
        <position position="145"/>
    </location>
    <ligand>
        <name>NAD(+)</name>
        <dbReference type="ChEBI" id="CHEBI:57540"/>
    </ligand>
</feature>
<dbReference type="PANTHER" id="PTHR43750:SF2">
    <property type="entry name" value="UDP-GLUCOSE 6-DEHYDROGENASE"/>
    <property type="match status" value="1"/>
</dbReference>
<feature type="binding site" evidence="10">
    <location>
        <position position="256"/>
    </location>
    <ligand>
        <name>NAD(+)</name>
        <dbReference type="ChEBI" id="CHEBI:57540"/>
    </ligand>
</feature>
<feature type="binding site" evidence="10">
    <location>
        <position position="83"/>
    </location>
    <ligand>
        <name>NAD(+)</name>
        <dbReference type="ChEBI" id="CHEBI:57540"/>
    </ligand>
</feature>
<dbReference type="KEGG" id="vau:VANGNB10_cI2484c"/>
<organism evidence="12 13">
    <name type="scientific">Vibrio anguillarum</name>
    <name type="common">Listonella anguillarum</name>
    <dbReference type="NCBI Taxonomy" id="55601"/>
    <lineage>
        <taxon>Bacteria</taxon>
        <taxon>Pseudomonadati</taxon>
        <taxon>Pseudomonadota</taxon>
        <taxon>Gammaproteobacteria</taxon>
        <taxon>Vibrionales</taxon>
        <taxon>Vibrionaceae</taxon>
        <taxon>Vibrio</taxon>
    </lineage>
</organism>
<feature type="binding site" evidence="9">
    <location>
        <position position="306"/>
    </location>
    <ligand>
        <name>substrate</name>
    </ligand>
</feature>
<feature type="binding site" evidence="9">
    <location>
        <position position="250"/>
    </location>
    <ligand>
        <name>substrate</name>
    </ligand>
</feature>
<evidence type="ECO:0000313" key="12">
    <source>
        <dbReference type="EMBL" id="MBF4271873.1"/>
    </source>
</evidence>
<dbReference type="GO" id="GO:0003979">
    <property type="term" value="F:UDP-glucose 6-dehydrogenase activity"/>
    <property type="evidence" value="ECO:0007669"/>
    <property type="project" value="UniProtKB-EC"/>
</dbReference>
<feature type="binding site" evidence="9">
    <location>
        <begin position="242"/>
        <end position="246"/>
    </location>
    <ligand>
        <name>substrate</name>
    </ligand>
</feature>
<feature type="binding site" evidence="9">
    <location>
        <begin position="142"/>
        <end position="145"/>
    </location>
    <ligand>
        <name>substrate</name>
    </ligand>
</feature>
<evidence type="ECO:0000256" key="3">
    <source>
        <dbReference type="ARBA" id="ARBA00012954"/>
    </source>
</evidence>
<dbReference type="NCBIfam" id="TIGR03026">
    <property type="entry name" value="NDP-sugDHase"/>
    <property type="match status" value="1"/>
</dbReference>
<dbReference type="InterPro" id="IPR014026">
    <property type="entry name" value="UDP-Glc/GDP-Man_DH_dimer"/>
</dbReference>
<dbReference type="GO" id="GO:0000271">
    <property type="term" value="P:polysaccharide biosynthetic process"/>
    <property type="evidence" value="ECO:0007669"/>
    <property type="project" value="InterPro"/>
</dbReference>
<dbReference type="Pfam" id="PF03720">
    <property type="entry name" value="UDPG_MGDP_dh_C"/>
    <property type="match status" value="1"/>
</dbReference>
<dbReference type="InterPro" id="IPR017476">
    <property type="entry name" value="UDP-Glc/GDP-Man"/>
</dbReference>
<feature type="binding site" evidence="10">
    <location>
        <position position="34"/>
    </location>
    <ligand>
        <name>NAD(+)</name>
        <dbReference type="ChEBI" id="CHEBI:57540"/>
    </ligand>
</feature>
<evidence type="ECO:0000256" key="6">
    <source>
        <dbReference type="ARBA" id="ARBA00047473"/>
    </source>
</evidence>
<feature type="binding site" evidence="9">
    <location>
        <position position="307"/>
    </location>
    <ligand>
        <name>substrate</name>
    </ligand>
</feature>
<dbReference type="InterPro" id="IPR013328">
    <property type="entry name" value="6PGD_dom2"/>
</dbReference>
<evidence type="ECO:0000256" key="10">
    <source>
        <dbReference type="PIRSR" id="PIRSR500134-3"/>
    </source>
</evidence>
<feature type="active site" description="Nucleophile" evidence="8">
    <location>
        <position position="253"/>
    </location>
</feature>
<dbReference type="Pfam" id="PF00984">
    <property type="entry name" value="UDPG_MGDP_dh"/>
    <property type="match status" value="1"/>
</dbReference>
<feature type="binding site" evidence="10">
    <location>
        <position position="29"/>
    </location>
    <ligand>
        <name>NAD(+)</name>
        <dbReference type="ChEBI" id="CHEBI:57540"/>
    </ligand>
</feature>
<evidence type="ECO:0000256" key="7">
    <source>
        <dbReference type="PIRNR" id="PIRNR000124"/>
    </source>
</evidence>
<comment type="catalytic activity">
    <reaction evidence="6 7">
        <text>UDP-alpha-D-glucose + 2 NAD(+) + H2O = UDP-alpha-D-glucuronate + 2 NADH + 3 H(+)</text>
        <dbReference type="Rhea" id="RHEA:23596"/>
        <dbReference type="ChEBI" id="CHEBI:15377"/>
        <dbReference type="ChEBI" id="CHEBI:15378"/>
        <dbReference type="ChEBI" id="CHEBI:57540"/>
        <dbReference type="ChEBI" id="CHEBI:57945"/>
        <dbReference type="ChEBI" id="CHEBI:58052"/>
        <dbReference type="ChEBI" id="CHEBI:58885"/>
        <dbReference type="EC" id="1.1.1.22"/>
    </reaction>
</comment>
<dbReference type="GO" id="GO:0006065">
    <property type="term" value="P:UDP-glucuronate biosynthetic process"/>
    <property type="evidence" value="ECO:0007669"/>
    <property type="project" value="UniProtKB-UniPathway"/>
</dbReference>
<comment type="similarity">
    <text evidence="2 7">Belongs to the UDP-glucose/GDP-mannose dehydrogenase family.</text>
</comment>
<evidence type="ECO:0000259" key="11">
    <source>
        <dbReference type="SMART" id="SM00984"/>
    </source>
</evidence>